<feature type="transmembrane region" description="Helical" evidence="7">
    <location>
        <begin position="120"/>
        <end position="142"/>
    </location>
</feature>
<evidence type="ECO:0000313" key="9">
    <source>
        <dbReference type="EMBL" id="MBR7831746.1"/>
    </source>
</evidence>
<feature type="transmembrane region" description="Helical" evidence="7">
    <location>
        <begin position="28"/>
        <end position="49"/>
    </location>
</feature>
<dbReference type="GO" id="GO:0005886">
    <property type="term" value="C:plasma membrane"/>
    <property type="evidence" value="ECO:0007669"/>
    <property type="project" value="UniProtKB-SubCell"/>
</dbReference>
<dbReference type="InterPro" id="IPR000515">
    <property type="entry name" value="MetI-like"/>
</dbReference>
<sequence>MAETTPTSPLPRRGRTARRKPRFSRWHLLLAPLSLLFMLPLLQMVLTSFTDNGDINRFPPRFLPSSLHIGGYVRLFQDAPVLHWMLNSLIVSGVAIASHLVLCSLGGYAYARLSFRGRGVAFVALLATIMIPTQMLMIPTYFMFSKLGLINTLGAAFVPFLASAFGVFLMRQFFLSLPKELEEAGRIDGLTTLGVLVRIVLPLARPALATLAVFTLLNSWNDLLWPLIAINDPSKFTIQLGLINFQGAHHVDWQELMACNVVATAPLILAFLFAQRQFVQTMSMSGLKG</sequence>
<feature type="transmembrane region" description="Helical" evidence="7">
    <location>
        <begin position="190"/>
        <end position="217"/>
    </location>
</feature>
<dbReference type="Pfam" id="PF00528">
    <property type="entry name" value="BPD_transp_1"/>
    <property type="match status" value="1"/>
</dbReference>
<dbReference type="PROSITE" id="PS50928">
    <property type="entry name" value="ABC_TM1"/>
    <property type="match status" value="1"/>
</dbReference>
<dbReference type="PANTHER" id="PTHR43744:SF12">
    <property type="entry name" value="ABC TRANSPORTER PERMEASE PROTEIN MG189-RELATED"/>
    <property type="match status" value="1"/>
</dbReference>
<dbReference type="Proteomes" id="UP000675781">
    <property type="component" value="Unassembled WGS sequence"/>
</dbReference>
<evidence type="ECO:0000256" key="7">
    <source>
        <dbReference type="RuleBase" id="RU363032"/>
    </source>
</evidence>
<comment type="similarity">
    <text evidence="7">Belongs to the binding-protein-dependent transport system permease family.</text>
</comment>
<keyword evidence="2 7" id="KW-0813">Transport</keyword>
<keyword evidence="4 7" id="KW-0812">Transmembrane</keyword>
<feature type="transmembrane region" description="Helical" evidence="7">
    <location>
        <begin position="148"/>
        <end position="169"/>
    </location>
</feature>
<dbReference type="Gene3D" id="1.10.3720.10">
    <property type="entry name" value="MetI-like"/>
    <property type="match status" value="1"/>
</dbReference>
<reference evidence="9" key="1">
    <citation type="submission" date="2021-04" db="EMBL/GenBank/DDBJ databases">
        <title>Genome based classification of Actinospica acidithermotolerans sp. nov., an actinobacterium isolated from an Indonesian hot spring.</title>
        <authorList>
            <person name="Kusuma A.B."/>
            <person name="Putra K.E."/>
            <person name="Nafisah S."/>
            <person name="Loh J."/>
            <person name="Nouioui I."/>
            <person name="Goodfellow M."/>
        </authorList>
    </citation>
    <scope>NUCLEOTIDE SEQUENCE</scope>
    <source>
        <strain evidence="9">CSCA 57</strain>
    </source>
</reference>
<name>A0A941IQX9_9ACTN</name>
<evidence type="ECO:0000256" key="6">
    <source>
        <dbReference type="ARBA" id="ARBA00023136"/>
    </source>
</evidence>
<dbReference type="EMBL" id="JAGSOG010000002">
    <property type="protein sequence ID" value="MBR7831746.1"/>
    <property type="molecule type" value="Genomic_DNA"/>
</dbReference>
<evidence type="ECO:0000256" key="2">
    <source>
        <dbReference type="ARBA" id="ARBA00022448"/>
    </source>
</evidence>
<evidence type="ECO:0000259" key="8">
    <source>
        <dbReference type="PROSITE" id="PS50928"/>
    </source>
</evidence>
<dbReference type="AlphaFoldDB" id="A0A941IQX9"/>
<organism evidence="9 10">
    <name type="scientific">Actinospica durhamensis</name>
    <dbReference type="NCBI Taxonomy" id="1508375"/>
    <lineage>
        <taxon>Bacteria</taxon>
        <taxon>Bacillati</taxon>
        <taxon>Actinomycetota</taxon>
        <taxon>Actinomycetes</taxon>
        <taxon>Catenulisporales</taxon>
        <taxon>Actinospicaceae</taxon>
        <taxon>Actinospica</taxon>
    </lineage>
</organism>
<evidence type="ECO:0000256" key="1">
    <source>
        <dbReference type="ARBA" id="ARBA00004651"/>
    </source>
</evidence>
<dbReference type="PANTHER" id="PTHR43744">
    <property type="entry name" value="ABC TRANSPORTER PERMEASE PROTEIN MG189-RELATED-RELATED"/>
    <property type="match status" value="1"/>
</dbReference>
<evidence type="ECO:0000256" key="5">
    <source>
        <dbReference type="ARBA" id="ARBA00022989"/>
    </source>
</evidence>
<accession>A0A941IQX9</accession>
<dbReference type="InterPro" id="IPR035906">
    <property type="entry name" value="MetI-like_sf"/>
</dbReference>
<keyword evidence="3" id="KW-1003">Cell membrane</keyword>
<evidence type="ECO:0000256" key="3">
    <source>
        <dbReference type="ARBA" id="ARBA00022475"/>
    </source>
</evidence>
<evidence type="ECO:0000313" key="10">
    <source>
        <dbReference type="Proteomes" id="UP000675781"/>
    </source>
</evidence>
<proteinExistence type="inferred from homology"/>
<feature type="transmembrane region" description="Helical" evidence="7">
    <location>
        <begin position="253"/>
        <end position="274"/>
    </location>
</feature>
<dbReference type="RefSeq" id="WP_212526280.1">
    <property type="nucleotide sequence ID" value="NZ_JAGSOG010000002.1"/>
</dbReference>
<protein>
    <submittedName>
        <fullName evidence="9">Carbohydrate ABC transporter permease</fullName>
    </submittedName>
</protein>
<keyword evidence="6 7" id="KW-0472">Membrane</keyword>
<comment type="subcellular location">
    <subcellularLocation>
        <location evidence="1 7">Cell membrane</location>
        <topology evidence="1 7">Multi-pass membrane protein</topology>
    </subcellularLocation>
</comment>
<dbReference type="SUPFAM" id="SSF161098">
    <property type="entry name" value="MetI-like"/>
    <property type="match status" value="1"/>
</dbReference>
<comment type="caution">
    <text evidence="9">The sequence shown here is derived from an EMBL/GenBank/DDBJ whole genome shotgun (WGS) entry which is preliminary data.</text>
</comment>
<keyword evidence="10" id="KW-1185">Reference proteome</keyword>
<gene>
    <name evidence="9" type="ORF">KDL01_00655</name>
</gene>
<dbReference type="CDD" id="cd06261">
    <property type="entry name" value="TM_PBP2"/>
    <property type="match status" value="1"/>
</dbReference>
<keyword evidence="5 7" id="KW-1133">Transmembrane helix</keyword>
<feature type="transmembrane region" description="Helical" evidence="7">
    <location>
        <begin position="84"/>
        <end position="108"/>
    </location>
</feature>
<dbReference type="GO" id="GO:0055085">
    <property type="term" value="P:transmembrane transport"/>
    <property type="evidence" value="ECO:0007669"/>
    <property type="project" value="InterPro"/>
</dbReference>
<evidence type="ECO:0000256" key="4">
    <source>
        <dbReference type="ARBA" id="ARBA00022692"/>
    </source>
</evidence>
<feature type="domain" description="ABC transmembrane type-1" evidence="8">
    <location>
        <begin position="85"/>
        <end position="274"/>
    </location>
</feature>